<feature type="compositionally biased region" description="Acidic residues" evidence="8">
    <location>
        <begin position="2498"/>
        <end position="2514"/>
    </location>
</feature>
<evidence type="ECO:0000256" key="1">
    <source>
        <dbReference type="ARBA" id="ARBA00022741"/>
    </source>
</evidence>
<comment type="caution">
    <text evidence="11">The sequence shown here is derived from an EMBL/GenBank/DDBJ whole genome shotgun (WGS) entry which is preliminary data.</text>
</comment>
<dbReference type="SMART" id="SM00242">
    <property type="entry name" value="MYSc"/>
    <property type="match status" value="1"/>
</dbReference>
<dbReference type="InterPro" id="IPR038185">
    <property type="entry name" value="MyTH4_dom_sf"/>
</dbReference>
<dbReference type="InterPro" id="IPR036961">
    <property type="entry name" value="Kinesin_motor_dom_sf"/>
</dbReference>
<gene>
    <name evidence="11" type="ORF">BN9_021880</name>
</gene>
<dbReference type="Gene3D" id="1.20.120.720">
    <property type="entry name" value="Myosin VI head, motor domain, U50 subdomain"/>
    <property type="match status" value="1"/>
</dbReference>
<dbReference type="GO" id="GO:0005524">
    <property type="term" value="F:ATP binding"/>
    <property type="evidence" value="ECO:0007669"/>
    <property type="project" value="UniProtKB-UniRule"/>
</dbReference>
<comment type="similarity">
    <text evidence="6">Belongs to the TRAFAC class myosin-kinesin ATPase superfamily. Myosin family.</text>
</comment>
<feature type="region of interest" description="Actin-binding" evidence="6">
    <location>
        <begin position="1026"/>
        <end position="1048"/>
    </location>
</feature>
<dbReference type="Gene3D" id="1.25.40.530">
    <property type="entry name" value="MyTH4 domain"/>
    <property type="match status" value="1"/>
</dbReference>
<dbReference type="Gene3D" id="3.40.850.10">
    <property type="entry name" value="Kinesin motor domain"/>
    <property type="match status" value="2"/>
</dbReference>
<dbReference type="GO" id="GO:0007015">
    <property type="term" value="P:actin filament organization"/>
    <property type="evidence" value="ECO:0007669"/>
    <property type="project" value="TreeGrafter"/>
</dbReference>
<feature type="compositionally biased region" description="Basic residues" evidence="8">
    <location>
        <begin position="998"/>
        <end position="1010"/>
    </location>
</feature>
<evidence type="ECO:0000256" key="6">
    <source>
        <dbReference type="PROSITE-ProRule" id="PRU00782"/>
    </source>
</evidence>
<dbReference type="PROSITE" id="PS51016">
    <property type="entry name" value="MYTH4"/>
    <property type="match status" value="1"/>
</dbReference>
<feature type="region of interest" description="Disordered" evidence="8">
    <location>
        <begin position="620"/>
        <end position="640"/>
    </location>
</feature>
<dbReference type="InParanoid" id="A0A024G544"/>
<feature type="region of interest" description="Disordered" evidence="8">
    <location>
        <begin position="15"/>
        <end position="133"/>
    </location>
</feature>
<evidence type="ECO:0000256" key="7">
    <source>
        <dbReference type="SAM" id="Coils"/>
    </source>
</evidence>
<reference evidence="11 12" key="1">
    <citation type="submission" date="2012-05" db="EMBL/GenBank/DDBJ databases">
        <title>Recombination and specialization in a pathogen metapopulation.</title>
        <authorList>
            <person name="Gardiner A."/>
            <person name="Kemen E."/>
            <person name="Schultz-Larsen T."/>
            <person name="MacLean D."/>
            <person name="Van Oosterhout C."/>
            <person name="Jones J.D.G."/>
        </authorList>
    </citation>
    <scope>NUCLEOTIDE SEQUENCE [LARGE SCALE GENOMIC DNA]</scope>
    <source>
        <strain evidence="11 12">Ac Nc2</strain>
    </source>
</reference>
<dbReference type="SUPFAM" id="SSF52540">
    <property type="entry name" value="P-loop containing nucleoside triphosphate hydrolases"/>
    <property type="match status" value="1"/>
</dbReference>
<evidence type="ECO:0000259" key="10">
    <source>
        <dbReference type="PROSITE" id="PS51456"/>
    </source>
</evidence>
<dbReference type="SMART" id="SM00139">
    <property type="entry name" value="MyTH4"/>
    <property type="match status" value="1"/>
</dbReference>
<feature type="compositionally biased region" description="Basic and acidic residues" evidence="8">
    <location>
        <begin position="988"/>
        <end position="997"/>
    </location>
</feature>
<dbReference type="GO" id="GO:0016459">
    <property type="term" value="C:myosin complex"/>
    <property type="evidence" value="ECO:0007669"/>
    <property type="project" value="UniProtKB-KW"/>
</dbReference>
<dbReference type="Pfam" id="PF00784">
    <property type="entry name" value="MyTH4"/>
    <property type="match status" value="1"/>
</dbReference>
<dbReference type="Pfam" id="PF00063">
    <property type="entry name" value="Myosin_head"/>
    <property type="match status" value="2"/>
</dbReference>
<feature type="compositionally biased region" description="Polar residues" evidence="8">
    <location>
        <begin position="1224"/>
        <end position="1243"/>
    </location>
</feature>
<feature type="compositionally biased region" description="Polar residues" evidence="8">
    <location>
        <begin position="1947"/>
        <end position="1956"/>
    </location>
</feature>
<keyword evidence="3 6" id="KW-0518">Myosin</keyword>
<feature type="domain" description="Myosin motor" evidence="10">
    <location>
        <begin position="242"/>
        <end position="1161"/>
    </location>
</feature>
<evidence type="ECO:0000256" key="5">
    <source>
        <dbReference type="ARBA" id="ARBA00023203"/>
    </source>
</evidence>
<organism evidence="11 12">
    <name type="scientific">Albugo candida</name>
    <dbReference type="NCBI Taxonomy" id="65357"/>
    <lineage>
        <taxon>Eukaryota</taxon>
        <taxon>Sar</taxon>
        <taxon>Stramenopiles</taxon>
        <taxon>Oomycota</taxon>
        <taxon>Peronosporomycetes</taxon>
        <taxon>Albuginales</taxon>
        <taxon>Albuginaceae</taxon>
        <taxon>Albugo</taxon>
    </lineage>
</organism>
<proteinExistence type="inferred from homology"/>
<evidence type="ECO:0008006" key="13">
    <source>
        <dbReference type="Google" id="ProtNLM"/>
    </source>
</evidence>
<evidence type="ECO:0000256" key="4">
    <source>
        <dbReference type="ARBA" id="ARBA00023175"/>
    </source>
</evidence>
<feature type="region of interest" description="Disordered" evidence="8">
    <location>
        <begin position="419"/>
        <end position="446"/>
    </location>
</feature>
<keyword evidence="4 6" id="KW-0505">Motor protein</keyword>
<keyword evidence="1 6" id="KW-0547">Nucleotide-binding</keyword>
<evidence type="ECO:0000259" key="9">
    <source>
        <dbReference type="PROSITE" id="PS51016"/>
    </source>
</evidence>
<dbReference type="Gene3D" id="1.20.58.530">
    <property type="match status" value="1"/>
</dbReference>
<dbReference type="GO" id="GO:0051015">
    <property type="term" value="F:actin filament binding"/>
    <property type="evidence" value="ECO:0007669"/>
    <property type="project" value="TreeGrafter"/>
</dbReference>
<feature type="compositionally biased region" description="Polar residues" evidence="8">
    <location>
        <begin position="2517"/>
        <end position="2538"/>
    </location>
</feature>
<feature type="compositionally biased region" description="Low complexity" evidence="8">
    <location>
        <begin position="68"/>
        <end position="78"/>
    </location>
</feature>
<evidence type="ECO:0000313" key="12">
    <source>
        <dbReference type="Proteomes" id="UP000053237"/>
    </source>
</evidence>
<dbReference type="GO" id="GO:0000146">
    <property type="term" value="F:microfilament motor activity"/>
    <property type="evidence" value="ECO:0007669"/>
    <property type="project" value="TreeGrafter"/>
</dbReference>
<feature type="compositionally biased region" description="Polar residues" evidence="8">
    <location>
        <begin position="79"/>
        <end position="106"/>
    </location>
</feature>
<dbReference type="InterPro" id="IPR000857">
    <property type="entry name" value="MyTH4_dom"/>
</dbReference>
<feature type="coiled-coil region" evidence="7">
    <location>
        <begin position="1327"/>
        <end position="1355"/>
    </location>
</feature>
<feature type="region of interest" description="Disordered" evidence="8">
    <location>
        <begin position="981"/>
        <end position="1019"/>
    </location>
</feature>
<dbReference type="EMBL" id="CAIX01000018">
    <property type="protein sequence ID" value="CCI41404.1"/>
    <property type="molecule type" value="Genomic_DNA"/>
</dbReference>
<evidence type="ECO:0000313" key="11">
    <source>
        <dbReference type="EMBL" id="CCI41404.1"/>
    </source>
</evidence>
<dbReference type="InterPro" id="IPR027417">
    <property type="entry name" value="P-loop_NTPase"/>
</dbReference>
<keyword evidence="12" id="KW-1185">Reference proteome</keyword>
<evidence type="ECO:0000256" key="3">
    <source>
        <dbReference type="ARBA" id="ARBA00023123"/>
    </source>
</evidence>
<feature type="domain" description="MyTH4" evidence="9">
    <location>
        <begin position="2019"/>
        <end position="2182"/>
    </location>
</feature>
<feature type="compositionally biased region" description="Polar residues" evidence="8">
    <location>
        <begin position="43"/>
        <end position="57"/>
    </location>
</feature>
<keyword evidence="5 6" id="KW-0009">Actin-binding</keyword>
<name>A0A024G544_9STRA</name>
<protein>
    <recommendedName>
        <fullName evidence="13">Myosin motor domain-containing protein</fullName>
    </recommendedName>
</protein>
<dbReference type="Gene3D" id="1.10.10.820">
    <property type="match status" value="1"/>
</dbReference>
<dbReference type="PANTHER" id="PTHR13140:SF845">
    <property type="entry name" value="MYOSIN-LIKE PROTEIN"/>
    <property type="match status" value="1"/>
</dbReference>
<dbReference type="PROSITE" id="PS51456">
    <property type="entry name" value="MYOSIN_MOTOR"/>
    <property type="match status" value="1"/>
</dbReference>
<accession>A0A024G544</accession>
<sequence length="2656" mass="295560">MSNFRPSQASLLDITRSYGSSSPGVPRLHTITRPRHSSRGDTSEFQNRNHARTNSMEQGGGNTLLAGSSSQSLNISSSLPGHNNDLGTISPSISQRKTPMGQSPLTNKARKNSRTKGSVDHSTTANGYADSRSGMIDEGDHIWVPESSGNTENTHLLVDCDVGGTQRKEGVIPASVVRVGYIYDPVTDHEKPVITVHTEDGEEREIRNSDYVRIPLCHHPKTAPSRNIQDLSSIPLMATNGDSGKNEVFSQKQLENIVLYTLRARYRIDQIYTWMDRVLISINPVVSLPIYTPLVMQDMMQQQQQLDLTMTAAGSLASSAVGFSTQSLASSHASSSSGTYFMGAPKTINYNSIPPHLFAMAHNAFRFMQDTGEDQAIILVGVMGSGKSDAAKLLVQYLCEYCEETETADLLVEGRELADVPTSTPKAPQSAQQNTSSASLQSDSLNANSTAHSVGQQILHAFSVLESFGNATTRQNRNSSRFAKMISVEFNKHRHLIGGGFTIHYFEKSRVIETRYDERNFHVFYQVLAGVQHDPGLREQLELSNKCANDFALLKNQSDSVGSFPPFTTAPGGDETIDARDYRDLMSSFSVLRIRKSQRLEIIRIIAGLLHLGNVEFVPETSGEGSTRDQTYDATGNPGRRDSVLNAASCVLKDPAQITLVAHLLDVEPVVLDNYFRTRQFFSRDENNKAVSSLKVVTVAQANKARDTFIRSVYESLFHFMVETLNGFLGGVFDRYANSNLVIQSQGIHILDTIGHEDITSEIVLPSGTASALRNSSTDINARTSGAPYHSQSTSVRFNGFEQLCANYWSEKVHHFYLINTLSPLEAFATTKSRSSSMKGGSFSTRLSENTMSSSHVENKCLDFMEHPTLGLFVLLRDHSKMRLPDEEELISNLLAVNDGSRALARPTNTEYLESRINNPRDWNLLFTIEHYHGKILYSGKSFCPKNMLTVSATCAAIMHSSKNGILRAVGAAQIATNQAAAGALSTEDNKKADSRKRTTSGKTASKKRQNTNSTQGTALEMQTQSDALLQALNHTGKNFLVCLKPNSTLEQGHFDSGYVAEQLRMMHIVDLMRASRSVFSVQLSFSHFIRRYKNICGHRGTIESLLRSLSAIGVLEDDSYRISTAPQRLSDSSNVLDASMKANKIFCTSHQYKKLEQARDIYLNACATMIQRSLLHGVFRKKALEIRVNMQRLRTAIQKRDGNELFISIQKCQQLLAPSLSTPSARSKRVNQQQDHASSAHGSLNYRDQQEPPQYIRVLNEASALVTVLEEEEYVQSLANDLTQTSELHEPAETITSKGSHIHPVLVDYVIRIAETYHPSMDTGHLRKLRLRCASLLDEKHAQQERSHKNLQAQQEIRKQLWDGILSKDVESLMGTLALLDESTKDIKEQKLATVLVIRALEEKGAVEALMNTLEAVNKAIPVVSKQSAHEAIRTLHSPLKNVLQKGLESQCPEIETFLRSAIDAAKDTSTQPSPQPMATCINDKSTDAITLSTEKLSLLRAALERSMEEGNWIATKKILERLASLGDQVITQLGIELVQNARDNLAHGLSALSFHAERNQSIKFLAIARTCGDLTLLNSAISTAIEGGIATWDFNLKNALKQRDELQNVEDSEDTDNTMLDVAPLMDQEQAASPLQMLLQLWTACNEDDMTYLIDLAQGDPIEELITAKVEHQNEVKKVTQDLEHALNAIENNEADLTVIDKLIQRALTCGCDVDAYGRIIEFYHDSMLLTMSESTEQSDRTEETFNLDKWIQDPDDALATTVLFFESRLARRAEIREDAIEFLTTQYEEFTSANGDNEPWQRFRTTEREELLRRIARLQRALGKAVTARSRLETQLHIPIETLSVGTLTSALETARSAGVQSRLIDLAVAKLDAVIMYRRADQRHGHRRDSFPGTSSAECCGLHIDEDDEKDLSRSCGPSTEGSDTIARGNDEEDETTDPSEPIATNLNEEQATNHLTDYVKKERDAFAFFHFPRLQRLILSNRTGQDERPQVVKLYWSLTPLQRSLLILDEDSSHSNWALRTPNMAVSTNDSSGAQSPGKLSELAIGINRCILGYMRDRVVLYRDMLAQFILQLGVEEVGGLVDEIYIQLMKQLTKNPKRDSSLRGWALLAMCATSFLPSDALQEYVFRFLNASRPSSNSFWRILNGIASYCSKRLETLISNGATGFIPSMDEIQAYDSRPPFLASSIELLDGTVLAEGFPVTPEMTVEHLIEICAHFLGLDDRLAQFLGIVTISASAKLTEQNASSSSNSFQRFVALPSFLEPNEFLGDIFEREALRGREFKFVLKIRILIPPRYALHQTGATFLFEDELFNRLTYIQAVDDVLSGLVPVEEEEVVARLAAYAIAIDRGGLVVCECSSNTDDEFVCMAFHNCDDVLHEVSISEYVALAWWITKTESEWLSVIFDALQEILNHSNGDVEAGSLQSMFVDEIQLSRLYGAVTFPCKLALEYFDPAIVLTNSSRSSSTRTRTKSRSRVRNESVSRDNFQNVKMAGEDEETGEDGETSQDDDQEINRVTRTQSISQRFTTRPSQLPLSGTGRKVQKASASSSRLRTRHWLGTDLPGYFALALNIHGIHFLGRDGSILATCSIADVVAAYGTAHRFVLSIMRTTITKEPEHLYITTRYVDVIRRFLFEFRELEGVLTAAAATTTMD</sequence>
<feature type="region of interest" description="Disordered" evidence="8">
    <location>
        <begin position="1224"/>
        <end position="1248"/>
    </location>
</feature>
<evidence type="ECO:0000256" key="8">
    <source>
        <dbReference type="SAM" id="MobiDB-lite"/>
    </source>
</evidence>
<feature type="coiled-coil region" evidence="7">
    <location>
        <begin position="1664"/>
        <end position="1698"/>
    </location>
</feature>
<dbReference type="GO" id="GO:0016020">
    <property type="term" value="C:membrane"/>
    <property type="evidence" value="ECO:0007669"/>
    <property type="project" value="TreeGrafter"/>
</dbReference>
<dbReference type="OrthoDB" id="6108017at2759"/>
<keyword evidence="2 6" id="KW-0067">ATP-binding</keyword>
<feature type="compositionally biased region" description="Polar residues" evidence="8">
    <location>
        <begin position="421"/>
        <end position="446"/>
    </location>
</feature>
<keyword evidence="7" id="KW-0175">Coiled coil</keyword>
<dbReference type="Proteomes" id="UP000053237">
    <property type="component" value="Unassembled WGS sequence"/>
</dbReference>
<feature type="region of interest" description="Disordered" evidence="8">
    <location>
        <begin position="2465"/>
        <end position="2549"/>
    </location>
</feature>
<dbReference type="GO" id="GO:0005737">
    <property type="term" value="C:cytoplasm"/>
    <property type="evidence" value="ECO:0007669"/>
    <property type="project" value="TreeGrafter"/>
</dbReference>
<feature type="binding site" evidence="6">
    <location>
        <begin position="381"/>
        <end position="388"/>
    </location>
    <ligand>
        <name>ATP</name>
        <dbReference type="ChEBI" id="CHEBI:30616"/>
    </ligand>
</feature>
<dbReference type="InterPro" id="IPR001609">
    <property type="entry name" value="Myosin_head_motor_dom-like"/>
</dbReference>
<evidence type="ECO:0000256" key="2">
    <source>
        <dbReference type="ARBA" id="ARBA00022840"/>
    </source>
</evidence>
<feature type="region of interest" description="Disordered" evidence="8">
    <location>
        <begin position="1913"/>
        <end position="1956"/>
    </location>
</feature>
<dbReference type="STRING" id="65357.A0A024G544"/>
<dbReference type="PANTHER" id="PTHR13140">
    <property type="entry name" value="MYOSIN"/>
    <property type="match status" value="1"/>
</dbReference>